<dbReference type="AlphaFoldDB" id="A0A4R1G590"/>
<dbReference type="GO" id="GO:0140098">
    <property type="term" value="F:catalytic activity, acting on RNA"/>
    <property type="evidence" value="ECO:0007669"/>
    <property type="project" value="UniProtKB-ARBA"/>
</dbReference>
<dbReference type="Proteomes" id="UP000294702">
    <property type="component" value="Unassembled WGS sequence"/>
</dbReference>
<dbReference type="Pfam" id="PF00849">
    <property type="entry name" value="PseudoU_synth_2"/>
    <property type="match status" value="1"/>
</dbReference>
<keyword evidence="4" id="KW-1185">Reference proteome</keyword>
<dbReference type="InterPro" id="IPR006145">
    <property type="entry name" value="PsdUridine_synth_RsuA/RluA"/>
</dbReference>
<dbReference type="RefSeq" id="WP_132687980.1">
    <property type="nucleotide sequence ID" value="NZ_SMFT01000001.1"/>
</dbReference>
<evidence type="ECO:0000259" key="2">
    <source>
        <dbReference type="Pfam" id="PF00849"/>
    </source>
</evidence>
<dbReference type="OrthoDB" id="9807829at2"/>
<feature type="domain" description="Pseudouridine synthase RsuA/RluA-like" evidence="2">
    <location>
        <begin position="10"/>
        <end position="153"/>
    </location>
</feature>
<dbReference type="GO" id="GO:0003723">
    <property type="term" value="F:RNA binding"/>
    <property type="evidence" value="ECO:0007669"/>
    <property type="project" value="InterPro"/>
</dbReference>
<reference evidence="3 4" key="1">
    <citation type="submission" date="2019-03" db="EMBL/GenBank/DDBJ databases">
        <title>Genomic Encyclopedia of Type Strains, Phase IV (KMG-IV): sequencing the most valuable type-strain genomes for metagenomic binning, comparative biology and taxonomic classification.</title>
        <authorList>
            <person name="Goeker M."/>
        </authorList>
    </citation>
    <scope>NUCLEOTIDE SEQUENCE [LARGE SCALE GENOMIC DNA]</scope>
    <source>
        <strain evidence="3 4">DSM 15534</strain>
    </source>
</reference>
<dbReference type="InterPro" id="IPR020103">
    <property type="entry name" value="PsdUridine_synth_cat_dom_sf"/>
</dbReference>
<accession>A0A4R1G590</accession>
<dbReference type="InterPro" id="IPR006508">
    <property type="entry name" value="PsdUridine_synth_RluA-like"/>
</dbReference>
<evidence type="ECO:0000313" key="4">
    <source>
        <dbReference type="Proteomes" id="UP000294702"/>
    </source>
</evidence>
<dbReference type="PANTHER" id="PTHR21600">
    <property type="entry name" value="MITOCHONDRIAL RNA PSEUDOURIDINE SYNTHASE"/>
    <property type="match status" value="1"/>
</dbReference>
<sequence>MFDIVFSHRDFIIINKPCAISVHKDDQETGLTTLLARQLGKEKLWLVHRLDKITSGLLIFALNVEAARELSRLFAEHRIHKTYLALSDHKPHKKQGTIIGDMKKARAGAWKLLRSREQPAITRFYSLSIVPCLRLFVLKPQTGKTHQIRVAMKSLGSPILGDSLYGNKVKTDRTYLHAFKLAFEYLGQPIVVSCLPQQGEHWQQPEVAQQILSLIEKT</sequence>
<organism evidence="3 4">
    <name type="scientific">Volucribacter psittacicida</name>
    <dbReference type="NCBI Taxonomy" id="203482"/>
    <lineage>
        <taxon>Bacteria</taxon>
        <taxon>Pseudomonadati</taxon>
        <taxon>Pseudomonadota</taxon>
        <taxon>Gammaproteobacteria</taxon>
        <taxon>Pasteurellales</taxon>
        <taxon>Pasteurellaceae</taxon>
        <taxon>Volucribacter</taxon>
    </lineage>
</organism>
<dbReference type="InterPro" id="IPR050188">
    <property type="entry name" value="RluA_PseudoU_synthase"/>
</dbReference>
<dbReference type="SUPFAM" id="SSF55120">
    <property type="entry name" value="Pseudouridine synthase"/>
    <property type="match status" value="1"/>
</dbReference>
<dbReference type="GO" id="GO:0009982">
    <property type="term" value="F:pseudouridine synthase activity"/>
    <property type="evidence" value="ECO:0007669"/>
    <property type="project" value="InterPro"/>
</dbReference>
<comment type="similarity">
    <text evidence="1">Belongs to the pseudouridine synthase RluA family.</text>
</comment>
<name>A0A4R1G590_9PAST</name>
<dbReference type="CDD" id="cd02869">
    <property type="entry name" value="PseudoU_synth_RluA_like"/>
    <property type="match status" value="1"/>
</dbReference>
<dbReference type="PANTHER" id="PTHR21600:SF87">
    <property type="entry name" value="RNA PSEUDOURIDYLATE SYNTHASE DOMAIN-CONTAINING PROTEIN 1"/>
    <property type="match status" value="1"/>
</dbReference>
<dbReference type="PROSITE" id="PS01129">
    <property type="entry name" value="PSI_RLU"/>
    <property type="match status" value="1"/>
</dbReference>
<evidence type="ECO:0000256" key="1">
    <source>
        <dbReference type="ARBA" id="ARBA00010876"/>
    </source>
</evidence>
<comment type="caution">
    <text evidence="3">The sequence shown here is derived from an EMBL/GenBank/DDBJ whole genome shotgun (WGS) entry which is preliminary data.</text>
</comment>
<dbReference type="InterPro" id="IPR006224">
    <property type="entry name" value="PsdUridine_synth_RluA-like_CS"/>
</dbReference>
<proteinExistence type="inferred from homology"/>
<dbReference type="Gene3D" id="3.30.2350.10">
    <property type="entry name" value="Pseudouridine synthase"/>
    <property type="match status" value="1"/>
</dbReference>
<dbReference type="EMBL" id="SMFT01000001">
    <property type="protein sequence ID" value="TCK01585.1"/>
    <property type="molecule type" value="Genomic_DNA"/>
</dbReference>
<dbReference type="NCBIfam" id="TIGR01621">
    <property type="entry name" value="RluA-like"/>
    <property type="match status" value="1"/>
</dbReference>
<protein>
    <submittedName>
        <fullName evidence="3">tRNA pseudouridine32 synthase/23S rRNA pseudouridine746 synthase</fullName>
    </submittedName>
</protein>
<evidence type="ECO:0000313" key="3">
    <source>
        <dbReference type="EMBL" id="TCK01585.1"/>
    </source>
</evidence>
<dbReference type="GO" id="GO:0000455">
    <property type="term" value="P:enzyme-directed rRNA pseudouridine synthesis"/>
    <property type="evidence" value="ECO:0007669"/>
    <property type="project" value="TreeGrafter"/>
</dbReference>
<gene>
    <name evidence="3" type="ORF">EV694_0201</name>
</gene>